<evidence type="ECO:0000313" key="4">
    <source>
        <dbReference type="Proteomes" id="UP001358417"/>
    </source>
</evidence>
<feature type="compositionally biased region" description="Low complexity" evidence="1">
    <location>
        <begin position="292"/>
        <end position="311"/>
    </location>
</feature>
<keyword evidence="2" id="KW-0812">Transmembrane</keyword>
<feature type="region of interest" description="Disordered" evidence="1">
    <location>
        <begin position="269"/>
        <end position="327"/>
    </location>
</feature>
<gene>
    <name evidence="3" type="ORF">LTR84_002491</name>
</gene>
<accession>A0AAV9NDD5</accession>
<evidence type="ECO:0000256" key="2">
    <source>
        <dbReference type="SAM" id="Phobius"/>
    </source>
</evidence>
<dbReference type="EMBL" id="JAVRRD010000013">
    <property type="protein sequence ID" value="KAK5052626.1"/>
    <property type="molecule type" value="Genomic_DNA"/>
</dbReference>
<feature type="compositionally biased region" description="Low complexity" evidence="1">
    <location>
        <begin position="91"/>
        <end position="110"/>
    </location>
</feature>
<reference evidence="3 4" key="1">
    <citation type="submission" date="2023-08" db="EMBL/GenBank/DDBJ databases">
        <title>Black Yeasts Isolated from many extreme environments.</title>
        <authorList>
            <person name="Coleine C."/>
            <person name="Stajich J.E."/>
            <person name="Selbmann L."/>
        </authorList>
    </citation>
    <scope>NUCLEOTIDE SEQUENCE [LARGE SCALE GENOMIC DNA]</scope>
    <source>
        <strain evidence="3 4">CCFEE 5792</strain>
    </source>
</reference>
<proteinExistence type="predicted"/>
<feature type="compositionally biased region" description="Polar residues" evidence="1">
    <location>
        <begin position="352"/>
        <end position="374"/>
    </location>
</feature>
<name>A0AAV9NDD5_9EURO</name>
<feature type="region of interest" description="Disordered" evidence="1">
    <location>
        <begin position="456"/>
        <end position="558"/>
    </location>
</feature>
<dbReference type="GeneID" id="89970699"/>
<feature type="compositionally biased region" description="Acidic residues" evidence="1">
    <location>
        <begin position="45"/>
        <end position="81"/>
    </location>
</feature>
<sequence length="558" mass="59542">MSESKLYNRSWQRRSAATLEKHDRPYKFDRSKLRPRQITQKPDDPELSFDGDETSSDESGEDGESDSEGEDDSSDDEEENENANPFASRQTSGTATRATLSTTGTTTITGNPFAIVTATPTSGASTTMVTANPTSQNFVQSTATAGAQADSEMSSVSRGGENHTTAIALGSVLGVLSVVIGAYLLFRFCAPVKARVASFRGRRGTRLLGEEGGMPQGQLGGGMVQSGEFAAMNRFRYSKAASSIATPAPSYTRDIAVAMPITSARAPAPISIHSASRDDDTNNPFSDRARSMSRNNSQRSYRSQQRSIRNSGASDYDNPRPTTDMLGEQGTYAFNFSFDDYRNSGTEIGPTRLTNSTPPATSGRGANSRSNSVKRSIAPYPPGLGPGLGIESIPYASPSEVATPRTQYMPRQRYSVTPSESVSNAPYSPLPFPAGLMPVNSRWSKNSSSVWAKPTEVSQADLPAVPTRVVSRPPPLPLSVRSSTSSLSSQLSKGSRRSPQETSAPEPDQSPIDKRSTLELPSVPRSKTGSTIIGLPSSVRPVSNASSGVTLKPLAYHP</sequence>
<feature type="compositionally biased region" description="Polar residues" evidence="1">
    <location>
        <begin position="1"/>
        <end position="15"/>
    </location>
</feature>
<comment type="caution">
    <text evidence="3">The sequence shown here is derived from an EMBL/GenBank/DDBJ whole genome shotgun (WGS) entry which is preliminary data.</text>
</comment>
<dbReference type="Proteomes" id="UP001358417">
    <property type="component" value="Unassembled WGS sequence"/>
</dbReference>
<evidence type="ECO:0000313" key="3">
    <source>
        <dbReference type="EMBL" id="KAK5052626.1"/>
    </source>
</evidence>
<organism evidence="3 4">
    <name type="scientific">Exophiala bonariae</name>
    <dbReference type="NCBI Taxonomy" id="1690606"/>
    <lineage>
        <taxon>Eukaryota</taxon>
        <taxon>Fungi</taxon>
        <taxon>Dikarya</taxon>
        <taxon>Ascomycota</taxon>
        <taxon>Pezizomycotina</taxon>
        <taxon>Eurotiomycetes</taxon>
        <taxon>Chaetothyriomycetidae</taxon>
        <taxon>Chaetothyriales</taxon>
        <taxon>Herpotrichiellaceae</taxon>
        <taxon>Exophiala</taxon>
    </lineage>
</organism>
<feature type="region of interest" description="Disordered" evidence="1">
    <location>
        <begin position="1"/>
        <end position="110"/>
    </location>
</feature>
<feature type="compositionally biased region" description="Basic and acidic residues" evidence="1">
    <location>
        <begin position="19"/>
        <end position="32"/>
    </location>
</feature>
<evidence type="ECO:0000256" key="1">
    <source>
        <dbReference type="SAM" id="MobiDB-lite"/>
    </source>
</evidence>
<feature type="compositionally biased region" description="Polar residues" evidence="1">
    <location>
        <begin position="540"/>
        <end position="549"/>
    </location>
</feature>
<keyword evidence="2" id="KW-0472">Membrane</keyword>
<feature type="region of interest" description="Disordered" evidence="1">
    <location>
        <begin position="343"/>
        <end position="380"/>
    </location>
</feature>
<dbReference type="RefSeq" id="XP_064706326.1">
    <property type="nucleotide sequence ID" value="XM_064846101.1"/>
</dbReference>
<protein>
    <submittedName>
        <fullName evidence="3">Uncharacterized protein</fullName>
    </submittedName>
</protein>
<keyword evidence="2" id="KW-1133">Transmembrane helix</keyword>
<keyword evidence="4" id="KW-1185">Reference proteome</keyword>
<feature type="transmembrane region" description="Helical" evidence="2">
    <location>
        <begin position="166"/>
        <end position="186"/>
    </location>
</feature>
<feature type="compositionally biased region" description="Low complexity" evidence="1">
    <location>
        <begin position="478"/>
        <end position="493"/>
    </location>
</feature>
<dbReference type="AlphaFoldDB" id="A0AAV9NDD5"/>